<reference evidence="1" key="1">
    <citation type="submission" date="2020-11" db="EMBL/GenBank/DDBJ databases">
        <authorList>
            <person name="Whiteford S."/>
        </authorList>
    </citation>
    <scope>NUCLEOTIDE SEQUENCE</scope>
</reference>
<dbReference type="OrthoDB" id="7358562at2759"/>
<dbReference type="KEGG" id="pxy:105384197"/>
<proteinExistence type="predicted"/>
<organism evidence="1 2">
    <name type="scientific">Plutella xylostella</name>
    <name type="common">Diamondback moth</name>
    <name type="synonym">Plutella maculipennis</name>
    <dbReference type="NCBI Taxonomy" id="51655"/>
    <lineage>
        <taxon>Eukaryota</taxon>
        <taxon>Metazoa</taxon>
        <taxon>Ecdysozoa</taxon>
        <taxon>Arthropoda</taxon>
        <taxon>Hexapoda</taxon>
        <taxon>Insecta</taxon>
        <taxon>Pterygota</taxon>
        <taxon>Neoptera</taxon>
        <taxon>Endopterygota</taxon>
        <taxon>Lepidoptera</taxon>
        <taxon>Glossata</taxon>
        <taxon>Ditrysia</taxon>
        <taxon>Yponomeutoidea</taxon>
        <taxon>Plutellidae</taxon>
        <taxon>Plutella</taxon>
    </lineage>
</organism>
<dbReference type="AlphaFoldDB" id="A0A8S4EXU8"/>
<comment type="caution">
    <text evidence="1">The sequence shown here is derived from an EMBL/GenBank/DDBJ whole genome shotgun (WGS) entry which is preliminary data.</text>
</comment>
<accession>A0A8S4EXU8</accession>
<evidence type="ECO:0000313" key="2">
    <source>
        <dbReference type="Proteomes" id="UP000653454"/>
    </source>
</evidence>
<dbReference type="Proteomes" id="UP000653454">
    <property type="component" value="Unassembled WGS sequence"/>
</dbReference>
<evidence type="ECO:0000313" key="1">
    <source>
        <dbReference type="EMBL" id="CAG9119407.1"/>
    </source>
</evidence>
<dbReference type="EMBL" id="CAJHNJ030000022">
    <property type="protein sequence ID" value="CAG9119407.1"/>
    <property type="molecule type" value="Genomic_DNA"/>
</dbReference>
<gene>
    <name evidence="1" type="ORF">PLXY2_LOCUS6728</name>
</gene>
<sequence length="183" mass="19934">MFSKVLSVTVILVWLFLKSASAGDDDDHTYALEFTKVAENCQGSENKDMGINMTLETNSEHATLSGSVTIGLELGDSVELLIEVEKVLDNGKTDPMLTMAANLCASMKDDDFPAKAIYEKMGLSSCPVAADVYPVEDMMLDMAFADDVMCHDYVGKYSAKLIVKSGIDELGCFECLLEITETE</sequence>
<protein>
    <submittedName>
        <fullName evidence="1">(diamondback moth) hypothetical protein</fullName>
    </submittedName>
</protein>
<name>A0A8S4EXU8_PLUXY</name>
<keyword evidence="2" id="KW-1185">Reference proteome</keyword>